<evidence type="ECO:0000256" key="1">
    <source>
        <dbReference type="ARBA" id="ARBA00008799"/>
    </source>
</evidence>
<sequence length="652" mass="74153">MSSSLPKEIHEAQQIATDAMDGDKANGDFVDFNDKKTYLLAIPLHGEKSVVGSLMIVQNAGYIDSRLTEIWQNNLIRLFIQIFLIAIAVMLVIRWLIFKPIRNLAESLKSARTGNSASNKFLANSLLFQPLTKEISNIQRSLREARIAVSEEARVSLEKLDSPWTAERLKQFTKDILKDRTIVVVSNREPYIHTKNGNKIGYYFPASGMVTAIEPVMQATGGTWVAHGSGDADRLVVDKNDTIQVPPNDSKYTLKRVWLTEEEEQGYYYGFSNEALYPLCLMAHTRPIFSQEDYEQYKKVNRKFAQTILAEIKYLKKPIVFVQDFHFALLPRMIKNARPDATIGLFWHIPWVSAESFSICPQKKEILDGMLGADLIGFHTQLHCNNFIETVGRELESLIDFEQFTVTRNEHVSLIKPFPVGIAFSNNTEQVSVTEEEILGRKKLLKTLGIDTKYIGIGVDRLDYTKGILERIKGIELFLAKYPAFRGEVTFIQIAPPSKSKIKKYQEFAQAVEQEVDRVNSQFGIKNWKPIVLIEKLHTHDELNQYYRIADLCLVTSLHDGMNLVAKEFVAARNDEKGVLILSQFTGAAKELKDALIVNPYSGEQTAEAIYTALNMSSSEQTKRMKKLRSSIRNNNIYRWSAEFLKTMVSRG</sequence>
<dbReference type="Pfam" id="PF00982">
    <property type="entry name" value="Glyco_transf_20"/>
    <property type="match status" value="1"/>
</dbReference>
<dbReference type="GO" id="GO:0005992">
    <property type="term" value="P:trehalose biosynthetic process"/>
    <property type="evidence" value="ECO:0007669"/>
    <property type="project" value="InterPro"/>
</dbReference>
<dbReference type="SUPFAM" id="SSF53756">
    <property type="entry name" value="UDP-Glycosyltransferase/glycogen phosphorylase"/>
    <property type="match status" value="1"/>
</dbReference>
<protein>
    <submittedName>
        <fullName evidence="3">Uncharacterized protein</fullName>
    </submittedName>
</protein>
<keyword evidence="2" id="KW-1133">Transmembrane helix</keyword>
<dbReference type="Gene3D" id="3.40.50.2000">
    <property type="entry name" value="Glycogen Phosphorylase B"/>
    <property type="match status" value="2"/>
</dbReference>
<evidence type="ECO:0000256" key="2">
    <source>
        <dbReference type="SAM" id="Phobius"/>
    </source>
</evidence>
<evidence type="ECO:0000313" key="4">
    <source>
        <dbReference type="Proteomes" id="UP000177328"/>
    </source>
</evidence>
<accession>A0A1F5KGM3</accession>
<comment type="similarity">
    <text evidence="1">Belongs to the glycosyltransferase 20 family.</text>
</comment>
<dbReference type="Proteomes" id="UP000177328">
    <property type="component" value="Unassembled WGS sequence"/>
</dbReference>
<dbReference type="PANTHER" id="PTHR10788">
    <property type="entry name" value="TREHALOSE-6-PHOSPHATE SYNTHASE"/>
    <property type="match status" value="1"/>
</dbReference>
<name>A0A1F5KGM3_9BACT</name>
<dbReference type="PANTHER" id="PTHR10788:SF106">
    <property type="entry name" value="BCDNA.GH08860"/>
    <property type="match status" value="1"/>
</dbReference>
<feature type="transmembrane region" description="Helical" evidence="2">
    <location>
        <begin position="75"/>
        <end position="97"/>
    </location>
</feature>
<reference evidence="3 4" key="1">
    <citation type="journal article" date="2016" name="Nat. Commun.">
        <title>Thousands of microbial genomes shed light on interconnected biogeochemical processes in an aquifer system.</title>
        <authorList>
            <person name="Anantharaman K."/>
            <person name="Brown C.T."/>
            <person name="Hug L.A."/>
            <person name="Sharon I."/>
            <person name="Castelle C.J."/>
            <person name="Probst A.J."/>
            <person name="Thomas B.C."/>
            <person name="Singh A."/>
            <person name="Wilkins M.J."/>
            <person name="Karaoz U."/>
            <person name="Brodie E.L."/>
            <person name="Williams K.H."/>
            <person name="Hubbard S.S."/>
            <person name="Banfield J.F."/>
        </authorList>
    </citation>
    <scope>NUCLEOTIDE SEQUENCE [LARGE SCALE GENOMIC DNA]</scope>
</reference>
<keyword evidence="2" id="KW-0812">Transmembrane</keyword>
<dbReference type="InterPro" id="IPR001830">
    <property type="entry name" value="Glyco_trans_20"/>
</dbReference>
<organism evidence="3 4">
    <name type="scientific">Candidatus Daviesbacteria bacterium RIFCSPHIGHO2_02_FULL_43_12</name>
    <dbReference type="NCBI Taxonomy" id="1797776"/>
    <lineage>
        <taxon>Bacteria</taxon>
        <taxon>Candidatus Daviesiibacteriota</taxon>
    </lineage>
</organism>
<proteinExistence type="inferred from homology"/>
<comment type="caution">
    <text evidence="3">The sequence shown here is derived from an EMBL/GenBank/DDBJ whole genome shotgun (WGS) entry which is preliminary data.</text>
</comment>
<dbReference type="GO" id="GO:0003825">
    <property type="term" value="F:alpha,alpha-trehalose-phosphate synthase (UDP-forming) activity"/>
    <property type="evidence" value="ECO:0007669"/>
    <property type="project" value="TreeGrafter"/>
</dbReference>
<dbReference type="CDD" id="cd03788">
    <property type="entry name" value="GT20_TPS"/>
    <property type="match status" value="1"/>
</dbReference>
<gene>
    <name evidence="3" type="ORF">A3D25_04765</name>
</gene>
<evidence type="ECO:0000313" key="3">
    <source>
        <dbReference type="EMBL" id="OGE40086.1"/>
    </source>
</evidence>
<dbReference type="EMBL" id="MFDD01000014">
    <property type="protein sequence ID" value="OGE40086.1"/>
    <property type="molecule type" value="Genomic_DNA"/>
</dbReference>
<dbReference type="AlphaFoldDB" id="A0A1F5KGM3"/>
<keyword evidence="2" id="KW-0472">Membrane</keyword>